<protein>
    <submittedName>
        <fullName evidence="3">Uncharacterized protein</fullName>
    </submittedName>
</protein>
<accession>A0A6P8AQ99</accession>
<dbReference type="AlphaFoldDB" id="A0A6P8AQ99"/>
<proteinExistence type="predicted"/>
<feature type="chain" id="PRO_5028418711" evidence="1">
    <location>
        <begin position="25"/>
        <end position="69"/>
    </location>
</feature>
<organism evidence="2 3">
    <name type="scientific">Pyricularia grisea</name>
    <name type="common">Crabgrass-specific blast fungus</name>
    <name type="synonym">Magnaporthe grisea</name>
    <dbReference type="NCBI Taxonomy" id="148305"/>
    <lineage>
        <taxon>Eukaryota</taxon>
        <taxon>Fungi</taxon>
        <taxon>Dikarya</taxon>
        <taxon>Ascomycota</taxon>
        <taxon>Pezizomycotina</taxon>
        <taxon>Sordariomycetes</taxon>
        <taxon>Sordariomycetidae</taxon>
        <taxon>Magnaporthales</taxon>
        <taxon>Pyriculariaceae</taxon>
        <taxon>Pyricularia</taxon>
    </lineage>
</organism>
<sequence length="69" mass="8084">MQLYKRTAIYTLLATAAWTFAVYAKCVTESGVNTRQCIFDPYTYECYKKGTTYYICCESKADCENYQWV</sequence>
<name>A0A6P8AQ99_PYRGI</name>
<dbReference type="GeneID" id="41967014"/>
<evidence type="ECO:0000313" key="3">
    <source>
        <dbReference type="RefSeq" id="XP_030977078.1"/>
    </source>
</evidence>
<reference evidence="3" key="3">
    <citation type="submission" date="2025-08" db="UniProtKB">
        <authorList>
            <consortium name="RefSeq"/>
        </authorList>
    </citation>
    <scope>IDENTIFICATION</scope>
    <source>
        <strain evidence="3">NI907</strain>
    </source>
</reference>
<reference evidence="3" key="2">
    <citation type="submission" date="2019-10" db="EMBL/GenBank/DDBJ databases">
        <authorList>
            <consortium name="NCBI Genome Project"/>
        </authorList>
    </citation>
    <scope>NUCLEOTIDE SEQUENCE</scope>
    <source>
        <strain evidence="3">NI907</strain>
    </source>
</reference>
<keyword evidence="2" id="KW-1185">Reference proteome</keyword>
<dbReference type="Proteomes" id="UP000515153">
    <property type="component" value="Unplaced"/>
</dbReference>
<evidence type="ECO:0000313" key="2">
    <source>
        <dbReference type="Proteomes" id="UP000515153"/>
    </source>
</evidence>
<keyword evidence="1" id="KW-0732">Signal</keyword>
<dbReference type="RefSeq" id="XP_030977078.1">
    <property type="nucleotide sequence ID" value="XM_031132109.1"/>
</dbReference>
<reference evidence="3" key="1">
    <citation type="journal article" date="2019" name="Mol. Biol. Evol.">
        <title>Blast fungal genomes show frequent chromosomal changes, gene gains and losses, and effector gene turnover.</title>
        <authorList>
            <person name="Gomez Luciano L.B."/>
            <person name="Jason Tsai I."/>
            <person name="Chuma I."/>
            <person name="Tosa Y."/>
            <person name="Chen Y.H."/>
            <person name="Li J.Y."/>
            <person name="Li M.Y."/>
            <person name="Jade Lu M.Y."/>
            <person name="Nakayashiki H."/>
            <person name="Li W.H."/>
        </authorList>
    </citation>
    <scope>NUCLEOTIDE SEQUENCE</scope>
    <source>
        <strain evidence="3">NI907</strain>
    </source>
</reference>
<evidence type="ECO:0000256" key="1">
    <source>
        <dbReference type="SAM" id="SignalP"/>
    </source>
</evidence>
<feature type="signal peptide" evidence="1">
    <location>
        <begin position="1"/>
        <end position="24"/>
    </location>
</feature>
<gene>
    <name evidence="3" type="ORF">PgNI_12154</name>
</gene>
<dbReference type="KEGG" id="pgri:PgNI_12154"/>